<evidence type="ECO:0000256" key="4">
    <source>
        <dbReference type="ARBA" id="ARBA00022833"/>
    </source>
</evidence>
<dbReference type="AlphaFoldDB" id="A0A3D8ILE0"/>
<dbReference type="EMBL" id="NXLQ01000008">
    <property type="protein sequence ID" value="RDU66019.1"/>
    <property type="molecule type" value="Genomic_DNA"/>
</dbReference>
<dbReference type="PANTHER" id="PTHR33202:SF7">
    <property type="entry name" value="FERRIC UPTAKE REGULATION PROTEIN"/>
    <property type="match status" value="1"/>
</dbReference>
<dbReference type="CDD" id="cd07153">
    <property type="entry name" value="Fur_like"/>
    <property type="match status" value="1"/>
</dbReference>
<comment type="function">
    <text evidence="1">Acts as a global negative controlling element, employing Fe(2+) as a cofactor to bind the operator of the repressed genes.</text>
</comment>
<dbReference type="Proteomes" id="UP000256379">
    <property type="component" value="Unassembled WGS sequence"/>
</dbReference>
<organism evidence="9 10">
    <name type="scientific">Helicobacter didelphidarum</name>
    <dbReference type="NCBI Taxonomy" id="2040648"/>
    <lineage>
        <taxon>Bacteria</taxon>
        <taxon>Pseudomonadati</taxon>
        <taxon>Campylobacterota</taxon>
        <taxon>Epsilonproteobacteria</taxon>
        <taxon>Campylobacterales</taxon>
        <taxon>Helicobacteraceae</taxon>
        <taxon>Helicobacter</taxon>
    </lineage>
</organism>
<keyword evidence="4 8" id="KW-0862">Zinc</keyword>
<comment type="caution">
    <text evidence="9">The sequence shown here is derived from an EMBL/GenBank/DDBJ whole genome shotgun (WGS) entry which is preliminary data.</text>
</comment>
<dbReference type="GO" id="GO:1900376">
    <property type="term" value="P:regulation of secondary metabolite biosynthetic process"/>
    <property type="evidence" value="ECO:0007669"/>
    <property type="project" value="TreeGrafter"/>
</dbReference>
<dbReference type="GO" id="GO:0003700">
    <property type="term" value="F:DNA-binding transcription factor activity"/>
    <property type="evidence" value="ECO:0007669"/>
    <property type="project" value="InterPro"/>
</dbReference>
<proteinExistence type="inferred from homology"/>
<dbReference type="Gene3D" id="3.30.1490.190">
    <property type="match status" value="1"/>
</dbReference>
<keyword evidence="7" id="KW-0804">Transcription</keyword>
<evidence type="ECO:0000256" key="6">
    <source>
        <dbReference type="ARBA" id="ARBA00023125"/>
    </source>
</evidence>
<dbReference type="GO" id="GO:0000976">
    <property type="term" value="F:transcription cis-regulatory region binding"/>
    <property type="evidence" value="ECO:0007669"/>
    <property type="project" value="TreeGrafter"/>
</dbReference>
<protein>
    <submittedName>
        <fullName evidence="9">Transcriptional repressor</fullName>
    </submittedName>
</protein>
<evidence type="ECO:0000256" key="2">
    <source>
        <dbReference type="ARBA" id="ARBA00007957"/>
    </source>
</evidence>
<dbReference type="Gene3D" id="1.10.10.10">
    <property type="entry name" value="Winged helix-like DNA-binding domain superfamily/Winged helix DNA-binding domain"/>
    <property type="match status" value="1"/>
</dbReference>
<dbReference type="SUPFAM" id="SSF46785">
    <property type="entry name" value="Winged helix' DNA-binding domain"/>
    <property type="match status" value="1"/>
</dbReference>
<feature type="binding site" evidence="8">
    <location>
        <position position="129"/>
    </location>
    <ligand>
        <name>Zn(2+)</name>
        <dbReference type="ChEBI" id="CHEBI:29105"/>
    </ligand>
</feature>
<comment type="cofactor">
    <cofactor evidence="8">
        <name>Zn(2+)</name>
        <dbReference type="ChEBI" id="CHEBI:29105"/>
    </cofactor>
    <text evidence="8">Binds 1 zinc ion per subunit.</text>
</comment>
<feature type="binding site" evidence="8">
    <location>
        <position position="90"/>
    </location>
    <ligand>
        <name>Zn(2+)</name>
        <dbReference type="ChEBI" id="CHEBI:29105"/>
    </ligand>
</feature>
<name>A0A3D8ILE0_9HELI</name>
<accession>A0A3D8ILE0</accession>
<evidence type="ECO:0000256" key="1">
    <source>
        <dbReference type="ARBA" id="ARBA00002997"/>
    </source>
</evidence>
<dbReference type="OrthoDB" id="8659436at2"/>
<dbReference type="GO" id="GO:0008270">
    <property type="term" value="F:zinc ion binding"/>
    <property type="evidence" value="ECO:0007669"/>
    <property type="project" value="TreeGrafter"/>
</dbReference>
<dbReference type="Pfam" id="PF01475">
    <property type="entry name" value="FUR"/>
    <property type="match status" value="1"/>
</dbReference>
<keyword evidence="3" id="KW-0678">Repressor</keyword>
<evidence type="ECO:0000256" key="7">
    <source>
        <dbReference type="ARBA" id="ARBA00023163"/>
    </source>
</evidence>
<gene>
    <name evidence="9" type="ORF">CQA53_04870</name>
</gene>
<dbReference type="InterPro" id="IPR002481">
    <property type="entry name" value="FUR"/>
</dbReference>
<comment type="similarity">
    <text evidence="2">Belongs to the Fur family.</text>
</comment>
<keyword evidence="6" id="KW-0238">DNA-binding</keyword>
<dbReference type="PANTHER" id="PTHR33202">
    <property type="entry name" value="ZINC UPTAKE REGULATION PROTEIN"/>
    <property type="match status" value="1"/>
</dbReference>
<evidence type="ECO:0000313" key="10">
    <source>
        <dbReference type="Proteomes" id="UP000256379"/>
    </source>
</evidence>
<evidence type="ECO:0000313" key="9">
    <source>
        <dbReference type="EMBL" id="RDU66019.1"/>
    </source>
</evidence>
<dbReference type="GO" id="GO:0045892">
    <property type="term" value="P:negative regulation of DNA-templated transcription"/>
    <property type="evidence" value="ECO:0007669"/>
    <property type="project" value="TreeGrafter"/>
</dbReference>
<dbReference type="InterPro" id="IPR036388">
    <property type="entry name" value="WH-like_DNA-bd_sf"/>
</dbReference>
<evidence type="ECO:0000256" key="5">
    <source>
        <dbReference type="ARBA" id="ARBA00023015"/>
    </source>
</evidence>
<dbReference type="InterPro" id="IPR043135">
    <property type="entry name" value="Fur_C"/>
</dbReference>
<evidence type="ECO:0000256" key="8">
    <source>
        <dbReference type="PIRSR" id="PIRSR602481-1"/>
    </source>
</evidence>
<dbReference type="InterPro" id="IPR036390">
    <property type="entry name" value="WH_DNA-bd_sf"/>
</dbReference>
<reference evidence="9 10" key="1">
    <citation type="submission" date="2018-04" db="EMBL/GenBank/DDBJ databases">
        <title>Novel Campyloabacter and Helicobacter Species and Strains.</title>
        <authorList>
            <person name="Mannion A.J."/>
            <person name="Shen Z."/>
            <person name="Fox J.G."/>
        </authorList>
    </citation>
    <scope>NUCLEOTIDE SEQUENCE [LARGE SCALE GENOMIC DNA]</scope>
    <source>
        <strain evidence="9 10">MIT 17-337</strain>
    </source>
</reference>
<evidence type="ECO:0000256" key="3">
    <source>
        <dbReference type="ARBA" id="ARBA00022491"/>
    </source>
</evidence>
<feature type="binding site" evidence="8">
    <location>
        <position position="93"/>
    </location>
    <ligand>
        <name>Zn(2+)</name>
        <dbReference type="ChEBI" id="CHEBI:29105"/>
    </ligand>
</feature>
<feature type="binding site" evidence="8">
    <location>
        <position position="132"/>
    </location>
    <ligand>
        <name>Zn(2+)</name>
        <dbReference type="ChEBI" id="CHEBI:29105"/>
    </ligand>
</feature>
<keyword evidence="8" id="KW-0479">Metal-binding</keyword>
<keyword evidence="10" id="KW-1185">Reference proteome</keyword>
<keyword evidence="5" id="KW-0805">Transcription regulation</keyword>
<sequence>MVNFEKELKIKKLKVTPQRVTILKEIAEYGHASIDDIYERIKKTYPSISLATIYKNVTILCQFNVLSEIKVPGYKQKYELNREKHVHIVCDQCGKLEDIYIDFSALEQDCQKNSGYNIHRFSAIFMGICPECEKVNSRESNNHFITANNHKQWCHN</sequence>